<dbReference type="InterPro" id="IPR050297">
    <property type="entry name" value="LipidA_mod_glycosyltrf_83"/>
</dbReference>
<evidence type="ECO:0000256" key="1">
    <source>
        <dbReference type="ARBA" id="ARBA00004651"/>
    </source>
</evidence>
<evidence type="ECO:0000259" key="9">
    <source>
        <dbReference type="Pfam" id="PF13231"/>
    </source>
</evidence>
<feature type="transmembrane region" description="Helical" evidence="8">
    <location>
        <begin position="318"/>
        <end position="338"/>
    </location>
</feature>
<feature type="domain" description="Glycosyltransferase RgtA/B/C/D-like" evidence="9">
    <location>
        <begin position="38"/>
        <end position="189"/>
    </location>
</feature>
<feature type="transmembrane region" description="Helical" evidence="8">
    <location>
        <begin position="58"/>
        <end position="75"/>
    </location>
</feature>
<feature type="transmembrane region" description="Helical" evidence="8">
    <location>
        <begin position="270"/>
        <end position="287"/>
    </location>
</feature>
<feature type="transmembrane region" description="Helical" evidence="8">
    <location>
        <begin position="141"/>
        <end position="160"/>
    </location>
</feature>
<sequence>MVETVFNQSLWGDEGFSAILSMKSIPEILKIISRDTSPPLWNIIEHYAFRFFGTQEQVIRSLSFIFFFLSVFFIYKIGSLLFSKKTGLLSAILLFLNPFFFTYAFEGRMYSILAFGVASSMYYFLKLFIGEGGKWTKTLYVFFTLWALYTHHFSIFALIFQGLWFSYEYIFGKRQTAKKVFKLFLLIAIGYLPWIIPLYKQIKMVGGGFWLGRPDIKDLAVLIFDYLADGIKNNSLVIPLLNIPIYQIALIFSLTTLILRNWLETGKKTIFILLWFLFPILATWLVSQKFQSIFFNRYLLYTIPPAMLLLSSARRGTASLITIVITIFLFSIIDYQYFTHPAKLPFRIYSDYVKQNLKPGDYLINWNSASHHLWETKYYGIPAPIYIPESGGELPFFVGTALMEEKDIARKIPENIKRVGAITSGPIDEINIPGYTESESKEFSGLKIVWYEKSE</sequence>
<keyword evidence="2" id="KW-1003">Cell membrane</keyword>
<name>A0A1F7X390_9BACT</name>
<comment type="subcellular location">
    <subcellularLocation>
        <location evidence="1">Cell membrane</location>
        <topology evidence="1">Multi-pass membrane protein</topology>
    </subcellularLocation>
</comment>
<dbReference type="GO" id="GO:0009103">
    <property type="term" value="P:lipopolysaccharide biosynthetic process"/>
    <property type="evidence" value="ECO:0007669"/>
    <property type="project" value="UniProtKB-ARBA"/>
</dbReference>
<dbReference type="PANTHER" id="PTHR33908">
    <property type="entry name" value="MANNOSYLTRANSFERASE YKCB-RELATED"/>
    <property type="match status" value="1"/>
</dbReference>
<feature type="transmembrane region" description="Helical" evidence="8">
    <location>
        <begin position="243"/>
        <end position="263"/>
    </location>
</feature>
<dbReference type="InterPro" id="IPR038731">
    <property type="entry name" value="RgtA/B/C-like"/>
</dbReference>
<evidence type="ECO:0000256" key="5">
    <source>
        <dbReference type="ARBA" id="ARBA00022692"/>
    </source>
</evidence>
<dbReference type="GO" id="GO:0016763">
    <property type="term" value="F:pentosyltransferase activity"/>
    <property type="evidence" value="ECO:0007669"/>
    <property type="project" value="TreeGrafter"/>
</dbReference>
<feature type="transmembrane region" description="Helical" evidence="8">
    <location>
        <begin position="112"/>
        <end position="129"/>
    </location>
</feature>
<feature type="transmembrane region" description="Helical" evidence="8">
    <location>
        <begin position="180"/>
        <end position="199"/>
    </location>
</feature>
<dbReference type="PANTHER" id="PTHR33908:SF11">
    <property type="entry name" value="MEMBRANE PROTEIN"/>
    <property type="match status" value="1"/>
</dbReference>
<keyword evidence="5 8" id="KW-0812">Transmembrane</keyword>
<evidence type="ECO:0000256" key="4">
    <source>
        <dbReference type="ARBA" id="ARBA00022679"/>
    </source>
</evidence>
<evidence type="ECO:0000256" key="2">
    <source>
        <dbReference type="ARBA" id="ARBA00022475"/>
    </source>
</evidence>
<evidence type="ECO:0000256" key="3">
    <source>
        <dbReference type="ARBA" id="ARBA00022676"/>
    </source>
</evidence>
<feature type="transmembrane region" description="Helical" evidence="8">
    <location>
        <begin position="87"/>
        <end position="105"/>
    </location>
</feature>
<organism evidence="10 11">
    <name type="scientific">Candidatus Woesebacteria bacterium RBG_13_34_9</name>
    <dbReference type="NCBI Taxonomy" id="1802477"/>
    <lineage>
        <taxon>Bacteria</taxon>
        <taxon>Candidatus Woeseibacteriota</taxon>
    </lineage>
</organism>
<keyword evidence="6 8" id="KW-1133">Transmembrane helix</keyword>
<keyword evidence="3" id="KW-0328">Glycosyltransferase</keyword>
<reference evidence="10 11" key="1">
    <citation type="journal article" date="2016" name="Nat. Commun.">
        <title>Thousands of microbial genomes shed light on interconnected biogeochemical processes in an aquifer system.</title>
        <authorList>
            <person name="Anantharaman K."/>
            <person name="Brown C.T."/>
            <person name="Hug L.A."/>
            <person name="Sharon I."/>
            <person name="Castelle C.J."/>
            <person name="Probst A.J."/>
            <person name="Thomas B.C."/>
            <person name="Singh A."/>
            <person name="Wilkins M.J."/>
            <person name="Karaoz U."/>
            <person name="Brodie E.L."/>
            <person name="Williams K.H."/>
            <person name="Hubbard S.S."/>
            <person name="Banfield J.F."/>
        </authorList>
    </citation>
    <scope>NUCLEOTIDE SEQUENCE [LARGE SCALE GENOMIC DNA]</scope>
</reference>
<evidence type="ECO:0000256" key="8">
    <source>
        <dbReference type="SAM" id="Phobius"/>
    </source>
</evidence>
<protein>
    <recommendedName>
        <fullName evidence="9">Glycosyltransferase RgtA/B/C/D-like domain-containing protein</fullName>
    </recommendedName>
</protein>
<proteinExistence type="predicted"/>
<evidence type="ECO:0000313" key="10">
    <source>
        <dbReference type="EMBL" id="OGM09552.1"/>
    </source>
</evidence>
<dbReference type="EMBL" id="MGFP01000021">
    <property type="protein sequence ID" value="OGM09552.1"/>
    <property type="molecule type" value="Genomic_DNA"/>
</dbReference>
<keyword evidence="7 8" id="KW-0472">Membrane</keyword>
<evidence type="ECO:0000256" key="7">
    <source>
        <dbReference type="ARBA" id="ARBA00023136"/>
    </source>
</evidence>
<feature type="transmembrane region" description="Helical" evidence="8">
    <location>
        <begin position="293"/>
        <end position="311"/>
    </location>
</feature>
<dbReference type="AlphaFoldDB" id="A0A1F7X390"/>
<comment type="caution">
    <text evidence="10">The sequence shown here is derived from an EMBL/GenBank/DDBJ whole genome shotgun (WGS) entry which is preliminary data.</text>
</comment>
<gene>
    <name evidence="10" type="ORF">A2159_00180</name>
</gene>
<keyword evidence="4" id="KW-0808">Transferase</keyword>
<evidence type="ECO:0000256" key="6">
    <source>
        <dbReference type="ARBA" id="ARBA00022989"/>
    </source>
</evidence>
<accession>A0A1F7X390</accession>
<dbReference type="Proteomes" id="UP000179219">
    <property type="component" value="Unassembled WGS sequence"/>
</dbReference>
<dbReference type="GO" id="GO:0005886">
    <property type="term" value="C:plasma membrane"/>
    <property type="evidence" value="ECO:0007669"/>
    <property type="project" value="UniProtKB-SubCell"/>
</dbReference>
<dbReference type="Pfam" id="PF13231">
    <property type="entry name" value="PMT_2"/>
    <property type="match status" value="1"/>
</dbReference>
<evidence type="ECO:0000313" key="11">
    <source>
        <dbReference type="Proteomes" id="UP000179219"/>
    </source>
</evidence>